<organism evidence="3 4">
    <name type="scientific">Podarcis muralis</name>
    <name type="common">Wall lizard</name>
    <name type="synonym">Lacerta muralis</name>
    <dbReference type="NCBI Taxonomy" id="64176"/>
    <lineage>
        <taxon>Eukaryota</taxon>
        <taxon>Metazoa</taxon>
        <taxon>Chordata</taxon>
        <taxon>Craniata</taxon>
        <taxon>Vertebrata</taxon>
        <taxon>Euteleostomi</taxon>
        <taxon>Lepidosauria</taxon>
        <taxon>Squamata</taxon>
        <taxon>Bifurcata</taxon>
        <taxon>Unidentata</taxon>
        <taxon>Episquamata</taxon>
        <taxon>Laterata</taxon>
        <taxon>Lacertibaenia</taxon>
        <taxon>Lacertidae</taxon>
        <taxon>Podarcis</taxon>
    </lineage>
</organism>
<reference evidence="3" key="2">
    <citation type="submission" date="2025-08" db="UniProtKB">
        <authorList>
            <consortium name="Ensembl"/>
        </authorList>
    </citation>
    <scope>IDENTIFICATION</scope>
</reference>
<dbReference type="Ensembl" id="ENSPMRT00000029704.1">
    <property type="protein sequence ID" value="ENSPMRP00000028004.1"/>
    <property type="gene ID" value="ENSPMRG00000018075.1"/>
</dbReference>
<evidence type="ECO:0008006" key="5">
    <source>
        <dbReference type="Google" id="ProtNLM"/>
    </source>
</evidence>
<sequence length="104" mass="10472">WWAYGSFLPTGISSTSLGTSAGLPVSCISQIPAAEVVIQPPAAVVTIPGPVLSASCEPLSVGGNTPCTAGSYGLNGYGRGIYGLGNGYKRFLRGQSASICGYPC</sequence>
<evidence type="ECO:0000313" key="3">
    <source>
        <dbReference type="Ensembl" id="ENSPMRP00000028004.1"/>
    </source>
</evidence>
<reference evidence="3 4" key="1">
    <citation type="journal article" date="2019" name="Proc. Natl. Acad. Sci. U.S.A.">
        <title>Regulatory changes in pterin and carotenoid genes underlie balanced color polymorphisms in the wall lizard.</title>
        <authorList>
            <person name="Andrade P."/>
            <person name="Pinho C."/>
            <person name="Perez I de Lanuza G."/>
            <person name="Afonso S."/>
            <person name="Brejcha J."/>
            <person name="Rubin C.J."/>
            <person name="Wallerman O."/>
            <person name="Pereira P."/>
            <person name="Sabatino S.J."/>
            <person name="Bellati A."/>
            <person name="Pellitteri-Rosa D."/>
            <person name="Bosakova Z."/>
            <person name="Bunikis I."/>
            <person name="Carretero M.A."/>
            <person name="Feiner N."/>
            <person name="Marsik P."/>
            <person name="Pauperio F."/>
            <person name="Salvi D."/>
            <person name="Soler L."/>
            <person name="While G.M."/>
            <person name="Uller T."/>
            <person name="Font E."/>
            <person name="Andersson L."/>
            <person name="Carneiro M."/>
        </authorList>
    </citation>
    <scope>NUCLEOTIDE SEQUENCE</scope>
</reference>
<accession>A0A670JX62</accession>
<dbReference type="Proteomes" id="UP000472272">
    <property type="component" value="Chromosome 16"/>
</dbReference>
<keyword evidence="2" id="KW-0416">Keratin</keyword>
<protein>
    <recommendedName>
        <fullName evidence="5">Keratin</fullName>
    </recommendedName>
</protein>
<evidence type="ECO:0000256" key="2">
    <source>
        <dbReference type="ARBA" id="ARBA00022744"/>
    </source>
</evidence>
<keyword evidence="4" id="KW-1185">Reference proteome</keyword>
<dbReference type="GeneTree" id="ENSGT00960000186896"/>
<dbReference type="GO" id="GO:0005200">
    <property type="term" value="F:structural constituent of cytoskeleton"/>
    <property type="evidence" value="ECO:0007669"/>
    <property type="project" value="InterPro"/>
</dbReference>
<evidence type="ECO:0000313" key="4">
    <source>
        <dbReference type="Proteomes" id="UP000472272"/>
    </source>
</evidence>
<dbReference type="AlphaFoldDB" id="A0A670JX62"/>
<reference evidence="3" key="3">
    <citation type="submission" date="2025-09" db="UniProtKB">
        <authorList>
            <consortium name="Ensembl"/>
        </authorList>
    </citation>
    <scope>IDENTIFICATION</scope>
</reference>
<dbReference type="GO" id="GO:0005882">
    <property type="term" value="C:intermediate filament"/>
    <property type="evidence" value="ECO:0007669"/>
    <property type="project" value="UniProtKB-KW"/>
</dbReference>
<dbReference type="InterPro" id="IPR003461">
    <property type="entry name" value="Keratin"/>
</dbReference>
<dbReference type="Pfam" id="PF02422">
    <property type="entry name" value="Keratin"/>
    <property type="match status" value="1"/>
</dbReference>
<comment type="similarity">
    <text evidence="1">Belongs to the avian keratin family.</text>
</comment>
<proteinExistence type="inferred from homology"/>
<dbReference type="PANTHER" id="PTHR31203:SF1">
    <property type="entry name" value="BETA-KERATIN-RELATED PROTEIN-RELATED"/>
    <property type="match status" value="1"/>
</dbReference>
<name>A0A670JX62_PODMU</name>
<dbReference type="PANTHER" id="PTHR31203">
    <property type="entry name" value="BETA-KERATIN-RELATED PROTEIN-RELATED"/>
    <property type="match status" value="1"/>
</dbReference>
<evidence type="ECO:0000256" key="1">
    <source>
        <dbReference type="ARBA" id="ARBA00008702"/>
    </source>
</evidence>